<dbReference type="InterPro" id="IPR024521">
    <property type="entry name" value="ArsS-like_C"/>
</dbReference>
<evidence type="ECO:0000313" key="7">
    <source>
        <dbReference type="EMBL" id="XFO70564.1"/>
    </source>
</evidence>
<dbReference type="Gene3D" id="3.20.20.70">
    <property type="entry name" value="Aldolase class I"/>
    <property type="match status" value="1"/>
</dbReference>
<evidence type="ECO:0000259" key="5">
    <source>
        <dbReference type="Pfam" id="PF04055"/>
    </source>
</evidence>
<dbReference type="PANTHER" id="PTHR43728">
    <property type="entry name" value="SLR0304 PROTEIN"/>
    <property type="match status" value="1"/>
</dbReference>
<protein>
    <submittedName>
        <fullName evidence="7">GTP 3',8-cyclase</fullName>
    </submittedName>
</protein>
<name>A0ABZ3IWV0_SPOA4</name>
<keyword evidence="2" id="KW-0479">Metal-binding</keyword>
<feature type="domain" description="Arsenosugar biosynthesis radical SAM protein ArsS-like C-terminal" evidence="6">
    <location>
        <begin position="183"/>
        <end position="314"/>
    </location>
</feature>
<dbReference type="Pfam" id="PF12345">
    <property type="entry name" value="DUF3641"/>
    <property type="match status" value="1"/>
</dbReference>
<dbReference type="InterPro" id="IPR026351">
    <property type="entry name" value="rSAM_ArsS-like"/>
</dbReference>
<dbReference type="SFLD" id="SFLDS00029">
    <property type="entry name" value="Radical_SAM"/>
    <property type="match status" value="1"/>
</dbReference>
<dbReference type="InterPro" id="IPR007197">
    <property type="entry name" value="rSAM"/>
</dbReference>
<keyword evidence="3" id="KW-0408">Iron</keyword>
<dbReference type="SUPFAM" id="SSF102114">
    <property type="entry name" value="Radical SAM enzymes"/>
    <property type="match status" value="1"/>
</dbReference>
<proteinExistence type="predicted"/>
<keyword evidence="1" id="KW-0949">S-adenosyl-L-methionine</keyword>
<accession>A0ABZ3IWV0</accession>
<evidence type="ECO:0000256" key="3">
    <source>
        <dbReference type="ARBA" id="ARBA00023004"/>
    </source>
</evidence>
<dbReference type="InterPro" id="IPR058240">
    <property type="entry name" value="rSAM_sf"/>
</dbReference>
<gene>
    <name evidence="7" type="primary">moaA_2</name>
    <name evidence="7" type="ORF">SPACI_005630</name>
</gene>
<evidence type="ECO:0000256" key="1">
    <source>
        <dbReference type="ARBA" id="ARBA00022691"/>
    </source>
</evidence>
<keyword evidence="4" id="KW-0411">Iron-sulfur</keyword>
<dbReference type="Proteomes" id="UP000216052">
    <property type="component" value="Chromosome"/>
</dbReference>
<evidence type="ECO:0000313" key="8">
    <source>
        <dbReference type="Proteomes" id="UP000216052"/>
    </source>
</evidence>
<dbReference type="PANTHER" id="PTHR43728:SF1">
    <property type="entry name" value="FE-S OXIDOREDUCTASE"/>
    <property type="match status" value="1"/>
</dbReference>
<sequence>MKTFCESIKETGEKLVRNKIDIVQVNIGYVCNLTCKHCHVQAGPNRTEQMSAETMQACLKFIGEAKAATIDITGGSPEMNPHLPLLIEELRKISTVKRILVRTNMTLLTTDKYKHLLDLFKANKIELVGSLPCYGEENVNAQRGDGVFNSNISVLKLLNSIGYGKEKTGLILDLVYNPGGAFLPGPQAVLQAAYKEQLKNNYGIEFNHLFTITNAPCGRFKEDLKKSGEFDAYMNVLVDNFNRDNLKKVMCVSQVNIGWNGAVYDCDFNQALGMRIGSPKTIADFTPDELLCEVLADDHCYCCTAGAGSSCQGSLD</sequence>
<dbReference type="InterPro" id="IPR013785">
    <property type="entry name" value="Aldolase_TIM"/>
</dbReference>
<evidence type="ECO:0000259" key="6">
    <source>
        <dbReference type="Pfam" id="PF12345"/>
    </source>
</evidence>
<dbReference type="CDD" id="cd01335">
    <property type="entry name" value="Radical_SAM"/>
    <property type="match status" value="1"/>
</dbReference>
<dbReference type="RefSeq" id="WP_093794244.1">
    <property type="nucleotide sequence ID" value="NZ_CP155571.1"/>
</dbReference>
<dbReference type="SFLD" id="SFLDG01067">
    <property type="entry name" value="SPASM/twitch_domain_containing"/>
    <property type="match status" value="1"/>
</dbReference>
<dbReference type="Pfam" id="PF04055">
    <property type="entry name" value="Radical_SAM"/>
    <property type="match status" value="1"/>
</dbReference>
<reference evidence="7" key="1">
    <citation type="submission" date="2024-05" db="EMBL/GenBank/DDBJ databases">
        <title>Isolation and characterization of Sporomusa carbonis sp. nov., a carboxydotrophic hydrogenogen in the genus of Sporomusa isolated from a charcoal burning pile.</title>
        <authorList>
            <person name="Boeer T."/>
            <person name="Rosenbaum F."/>
            <person name="Eysell L."/>
            <person name="Mueller V."/>
            <person name="Daniel R."/>
            <person name="Poehlein A."/>
        </authorList>
    </citation>
    <scope>NUCLEOTIDE SEQUENCE [LARGE SCALE GENOMIC DNA]</scope>
    <source>
        <strain evidence="7">DSM 3132</strain>
    </source>
</reference>
<dbReference type="NCBIfam" id="TIGR04167">
    <property type="entry name" value="rSAM_SeCys"/>
    <property type="match status" value="1"/>
</dbReference>
<keyword evidence="8" id="KW-1185">Reference proteome</keyword>
<organism evidence="7 8">
    <name type="scientific">Sporomusa acidovorans (strain ATCC 49682 / DSM 3132 / Mol)</name>
    <dbReference type="NCBI Taxonomy" id="1123286"/>
    <lineage>
        <taxon>Bacteria</taxon>
        <taxon>Bacillati</taxon>
        <taxon>Bacillota</taxon>
        <taxon>Negativicutes</taxon>
        <taxon>Selenomonadales</taxon>
        <taxon>Sporomusaceae</taxon>
        <taxon>Sporomusa</taxon>
    </lineage>
</organism>
<feature type="domain" description="Radical SAM core" evidence="5">
    <location>
        <begin position="25"/>
        <end position="163"/>
    </location>
</feature>
<dbReference type="EMBL" id="CP155571">
    <property type="protein sequence ID" value="XFO70564.1"/>
    <property type="molecule type" value="Genomic_DNA"/>
</dbReference>
<evidence type="ECO:0000256" key="4">
    <source>
        <dbReference type="ARBA" id="ARBA00023014"/>
    </source>
</evidence>
<evidence type="ECO:0000256" key="2">
    <source>
        <dbReference type="ARBA" id="ARBA00022723"/>
    </source>
</evidence>